<evidence type="ECO:0008006" key="6">
    <source>
        <dbReference type="Google" id="ProtNLM"/>
    </source>
</evidence>
<dbReference type="Pfam" id="PF00106">
    <property type="entry name" value="adh_short"/>
    <property type="match status" value="1"/>
</dbReference>
<proteinExistence type="inferred from homology"/>
<dbReference type="InParanoid" id="A0A409YUI9"/>
<evidence type="ECO:0000313" key="4">
    <source>
        <dbReference type="EMBL" id="PPR06691.1"/>
    </source>
</evidence>
<dbReference type="GO" id="GO:0016491">
    <property type="term" value="F:oxidoreductase activity"/>
    <property type="evidence" value="ECO:0007669"/>
    <property type="project" value="UniProtKB-KW"/>
</dbReference>
<dbReference type="AlphaFoldDB" id="A0A409YUI9"/>
<dbReference type="InterPro" id="IPR002347">
    <property type="entry name" value="SDR_fam"/>
</dbReference>
<dbReference type="SUPFAM" id="SSF51735">
    <property type="entry name" value="NAD(P)-binding Rossmann-fold domains"/>
    <property type="match status" value="1"/>
</dbReference>
<dbReference type="InterPro" id="IPR020904">
    <property type="entry name" value="Sc_DH/Rdtase_CS"/>
</dbReference>
<dbReference type="Gene3D" id="3.40.50.720">
    <property type="entry name" value="NAD(P)-binding Rossmann-like Domain"/>
    <property type="match status" value="1"/>
</dbReference>
<evidence type="ECO:0000313" key="5">
    <source>
        <dbReference type="Proteomes" id="UP000284706"/>
    </source>
</evidence>
<keyword evidence="3" id="KW-0560">Oxidoreductase</keyword>
<protein>
    <recommendedName>
        <fullName evidence="6">NAD(P)-binding protein</fullName>
    </recommendedName>
</protein>
<gene>
    <name evidence="4" type="ORF">CVT26_001452</name>
</gene>
<sequence length="245" mass="26336">MTSWLITGANRGIGLATVENLLKNDKNLVIATTRSNSAALNELASKYKNLKVVALDITSQSSIDAAVDVVTPLLPNGLDYLVNNAGQAPQPLTKFEDLDLDSFAEEINFSTVAVVRVTRAFLPLVKKSKSKKIIFISSVLASSPVAFMMANQFNSYSVAKAALNMLARKWGASLKEDGVITAAVHPGWVKTEIGLPLTEWMETYATHLPAITAEAAGSNVIAVSEKVTLETTASFWSYDGSNLAW</sequence>
<dbReference type="PANTHER" id="PTHR43544">
    <property type="entry name" value="SHORT-CHAIN DEHYDROGENASE/REDUCTASE"/>
    <property type="match status" value="1"/>
</dbReference>
<dbReference type="GO" id="GO:0005737">
    <property type="term" value="C:cytoplasm"/>
    <property type="evidence" value="ECO:0007669"/>
    <property type="project" value="TreeGrafter"/>
</dbReference>
<keyword evidence="2" id="KW-0521">NADP</keyword>
<evidence type="ECO:0000256" key="3">
    <source>
        <dbReference type="ARBA" id="ARBA00023002"/>
    </source>
</evidence>
<organism evidence="4 5">
    <name type="scientific">Gymnopilus dilepis</name>
    <dbReference type="NCBI Taxonomy" id="231916"/>
    <lineage>
        <taxon>Eukaryota</taxon>
        <taxon>Fungi</taxon>
        <taxon>Dikarya</taxon>
        <taxon>Basidiomycota</taxon>
        <taxon>Agaricomycotina</taxon>
        <taxon>Agaricomycetes</taxon>
        <taxon>Agaricomycetidae</taxon>
        <taxon>Agaricales</taxon>
        <taxon>Agaricineae</taxon>
        <taxon>Hymenogastraceae</taxon>
        <taxon>Gymnopilus</taxon>
    </lineage>
</organism>
<dbReference type="FunCoup" id="A0A409YUI9">
    <property type="interactions" value="100"/>
</dbReference>
<evidence type="ECO:0000256" key="1">
    <source>
        <dbReference type="ARBA" id="ARBA00006484"/>
    </source>
</evidence>
<name>A0A409YUI9_9AGAR</name>
<dbReference type="Proteomes" id="UP000284706">
    <property type="component" value="Unassembled WGS sequence"/>
</dbReference>
<dbReference type="OrthoDB" id="9876299at2759"/>
<comment type="similarity">
    <text evidence="1">Belongs to the short-chain dehydrogenases/reductases (SDR) family.</text>
</comment>
<dbReference type="PANTHER" id="PTHR43544:SF7">
    <property type="entry name" value="NADB-LER2"/>
    <property type="match status" value="1"/>
</dbReference>
<keyword evidence="5" id="KW-1185">Reference proteome</keyword>
<dbReference type="InterPro" id="IPR036291">
    <property type="entry name" value="NAD(P)-bd_dom_sf"/>
</dbReference>
<comment type="caution">
    <text evidence="4">The sequence shown here is derived from an EMBL/GenBank/DDBJ whole genome shotgun (WGS) entry which is preliminary data.</text>
</comment>
<dbReference type="InterPro" id="IPR051468">
    <property type="entry name" value="Fungal_SecMetab_SDRs"/>
</dbReference>
<evidence type="ECO:0000256" key="2">
    <source>
        <dbReference type="ARBA" id="ARBA00022857"/>
    </source>
</evidence>
<dbReference type="PROSITE" id="PS00061">
    <property type="entry name" value="ADH_SHORT"/>
    <property type="match status" value="1"/>
</dbReference>
<dbReference type="EMBL" id="NHYE01000257">
    <property type="protein sequence ID" value="PPR06691.1"/>
    <property type="molecule type" value="Genomic_DNA"/>
</dbReference>
<dbReference type="PRINTS" id="PR00081">
    <property type="entry name" value="GDHRDH"/>
</dbReference>
<accession>A0A409YUI9</accession>
<reference evidence="4 5" key="1">
    <citation type="journal article" date="2018" name="Evol. Lett.">
        <title>Horizontal gene cluster transfer increased hallucinogenic mushroom diversity.</title>
        <authorList>
            <person name="Reynolds H.T."/>
            <person name="Vijayakumar V."/>
            <person name="Gluck-Thaler E."/>
            <person name="Korotkin H.B."/>
            <person name="Matheny P.B."/>
            <person name="Slot J.C."/>
        </authorList>
    </citation>
    <scope>NUCLEOTIDE SEQUENCE [LARGE SCALE GENOMIC DNA]</scope>
    <source>
        <strain evidence="4 5">SRW20</strain>
    </source>
</reference>